<reference evidence="2" key="1">
    <citation type="submission" date="2023-05" db="EMBL/GenBank/DDBJ databases">
        <title>Nepenthes gracilis genome sequencing.</title>
        <authorList>
            <person name="Fukushima K."/>
        </authorList>
    </citation>
    <scope>NUCLEOTIDE SEQUENCE</scope>
    <source>
        <strain evidence="2">SING2019-196</strain>
    </source>
</reference>
<dbReference type="Proteomes" id="UP001279734">
    <property type="component" value="Unassembled WGS sequence"/>
</dbReference>
<gene>
    <name evidence="2" type="ORF">Nepgr_011637</name>
</gene>
<accession>A0AAD3XMJ8</accession>
<evidence type="ECO:0000313" key="3">
    <source>
        <dbReference type="Proteomes" id="UP001279734"/>
    </source>
</evidence>
<evidence type="ECO:0000313" key="2">
    <source>
        <dbReference type="EMBL" id="GMH09796.1"/>
    </source>
</evidence>
<dbReference type="AlphaFoldDB" id="A0AAD3XMJ8"/>
<proteinExistence type="predicted"/>
<organism evidence="2 3">
    <name type="scientific">Nepenthes gracilis</name>
    <name type="common">Slender pitcher plant</name>
    <dbReference type="NCBI Taxonomy" id="150966"/>
    <lineage>
        <taxon>Eukaryota</taxon>
        <taxon>Viridiplantae</taxon>
        <taxon>Streptophyta</taxon>
        <taxon>Embryophyta</taxon>
        <taxon>Tracheophyta</taxon>
        <taxon>Spermatophyta</taxon>
        <taxon>Magnoliopsida</taxon>
        <taxon>eudicotyledons</taxon>
        <taxon>Gunneridae</taxon>
        <taxon>Pentapetalae</taxon>
        <taxon>Caryophyllales</taxon>
        <taxon>Nepenthaceae</taxon>
        <taxon>Nepenthes</taxon>
    </lineage>
</organism>
<comment type="caution">
    <text evidence="2">The sequence shown here is derived from an EMBL/GenBank/DDBJ whole genome shotgun (WGS) entry which is preliminary data.</text>
</comment>
<feature type="region of interest" description="Disordered" evidence="1">
    <location>
        <begin position="31"/>
        <end position="93"/>
    </location>
</feature>
<sequence>MAGILGATPDASRLDSPTPLLAGAVSSKACSNSIHSFPPADADGRAPGNRSGNDLPSSPLRYSDCSHEESNCKAKRIRPSAGKSPRKRAMPRICPQPSAFSCPQFAEQIVAKDVEEAPASRPPPAATVSLSLDDVEFEKDPRMMMPASDGQAAPVCMGPVTSTSQTVAFWPVECEDIPEACTSYDFEGSKHEQLRFSSEEPSIYSAVVCESTPNSIIKLSCKYAQDDFGTRERES</sequence>
<feature type="compositionally biased region" description="Basic residues" evidence="1">
    <location>
        <begin position="73"/>
        <end position="90"/>
    </location>
</feature>
<name>A0AAD3XMJ8_NEPGR</name>
<evidence type="ECO:0000256" key="1">
    <source>
        <dbReference type="SAM" id="MobiDB-lite"/>
    </source>
</evidence>
<protein>
    <submittedName>
        <fullName evidence="2">Uncharacterized protein</fullName>
    </submittedName>
</protein>
<dbReference type="EMBL" id="BSYO01000009">
    <property type="protein sequence ID" value="GMH09796.1"/>
    <property type="molecule type" value="Genomic_DNA"/>
</dbReference>
<keyword evidence="3" id="KW-1185">Reference proteome</keyword>